<gene>
    <name evidence="1" type="ORF">C8D74_101218</name>
</gene>
<dbReference type="RefSeq" id="WP_103876655.1">
    <property type="nucleotide sequence ID" value="NZ_SODZ01000001.1"/>
</dbReference>
<evidence type="ECO:0000313" key="1">
    <source>
        <dbReference type="EMBL" id="TDX17498.1"/>
    </source>
</evidence>
<name>A0A4R8F2M0_9BACT</name>
<protein>
    <submittedName>
        <fullName evidence="1">Uncharacterized protein</fullName>
    </submittedName>
</protein>
<evidence type="ECO:0000313" key="2">
    <source>
        <dbReference type="Proteomes" id="UP000294817"/>
    </source>
</evidence>
<sequence>MPILEFLRFCNCQTQDNPNDVPITASFSRSVSKSVTISTSAGFSHVVEAEIGYSEGYTVTDTIGGEVTLQPGEWVYWYVDWYLWYHYGNAQYRNFWGKITDYGNWSAYVPRYPVLVPDIN</sequence>
<accession>A0A4R8F2M0</accession>
<comment type="caution">
    <text evidence="1">The sequence shown here is derived from an EMBL/GenBank/DDBJ whole genome shotgun (WGS) entry which is preliminary data.</text>
</comment>
<proteinExistence type="predicted"/>
<dbReference type="EMBL" id="SODZ01000001">
    <property type="protein sequence ID" value="TDX17498.1"/>
    <property type="molecule type" value="Genomic_DNA"/>
</dbReference>
<organism evidence="1 2">
    <name type="scientific">Petrotoga sibirica</name>
    <dbReference type="NCBI Taxonomy" id="156202"/>
    <lineage>
        <taxon>Bacteria</taxon>
        <taxon>Thermotogati</taxon>
        <taxon>Thermotogota</taxon>
        <taxon>Thermotogae</taxon>
        <taxon>Petrotogales</taxon>
        <taxon>Petrotogaceae</taxon>
        <taxon>Petrotoga</taxon>
    </lineage>
</organism>
<dbReference type="Proteomes" id="UP000294817">
    <property type="component" value="Unassembled WGS sequence"/>
</dbReference>
<dbReference type="AlphaFoldDB" id="A0A4R8F2M0"/>
<reference evidence="1 2" key="1">
    <citation type="submission" date="2019-03" db="EMBL/GenBank/DDBJ databases">
        <title>Genomic Encyclopedia of Type Strains, Phase IV (KMG-IV): sequencing the most valuable type-strain genomes for metagenomic binning, comparative biology and taxonomic classification.</title>
        <authorList>
            <person name="Goeker M."/>
        </authorList>
    </citation>
    <scope>NUCLEOTIDE SEQUENCE [LARGE SCALE GENOMIC DNA]</scope>
    <source>
        <strain evidence="1 2">DSM 13575</strain>
    </source>
</reference>
<keyword evidence="2" id="KW-1185">Reference proteome</keyword>